<dbReference type="SUPFAM" id="SSF52540">
    <property type="entry name" value="P-loop containing nucleoside triphosphate hydrolases"/>
    <property type="match status" value="1"/>
</dbReference>
<dbReference type="SMART" id="SM00382">
    <property type="entry name" value="AAA"/>
    <property type="match status" value="1"/>
</dbReference>
<keyword evidence="2" id="KW-0547">Nucleotide-binding</keyword>
<dbReference type="InterPro" id="IPR003593">
    <property type="entry name" value="AAA+_ATPase"/>
</dbReference>
<gene>
    <name evidence="5" type="ORF">HLVA_01360</name>
</gene>
<dbReference type="PANTHER" id="PTHR42939">
    <property type="entry name" value="ABC TRANSPORTER ATP-BINDING PROTEIN ALBC-RELATED"/>
    <property type="match status" value="1"/>
</dbReference>
<evidence type="ECO:0000256" key="3">
    <source>
        <dbReference type="ARBA" id="ARBA00022840"/>
    </source>
</evidence>
<dbReference type="Proteomes" id="UP001321582">
    <property type="component" value="Chromosome"/>
</dbReference>
<name>A0AAU9DE21_9FUSO</name>
<dbReference type="CDD" id="cd03230">
    <property type="entry name" value="ABC_DR_subfamily_A"/>
    <property type="match status" value="1"/>
</dbReference>
<dbReference type="InterPro" id="IPR051782">
    <property type="entry name" value="ABC_Transporter_VariousFunc"/>
</dbReference>
<dbReference type="Gene3D" id="3.40.50.300">
    <property type="entry name" value="P-loop containing nucleotide triphosphate hydrolases"/>
    <property type="match status" value="1"/>
</dbReference>
<evidence type="ECO:0000256" key="2">
    <source>
        <dbReference type="ARBA" id="ARBA00022741"/>
    </source>
</evidence>
<dbReference type="PROSITE" id="PS50893">
    <property type="entry name" value="ABC_TRANSPORTER_2"/>
    <property type="match status" value="1"/>
</dbReference>
<proteinExistence type="predicted"/>
<feature type="domain" description="ABC transporter" evidence="4">
    <location>
        <begin position="17"/>
        <end position="248"/>
    </location>
</feature>
<dbReference type="PANTHER" id="PTHR42939:SF1">
    <property type="entry name" value="ABC TRANSPORTER ATP-BINDING PROTEIN ALBC-RELATED"/>
    <property type="match status" value="1"/>
</dbReference>
<evidence type="ECO:0000313" key="6">
    <source>
        <dbReference type="Proteomes" id="UP001321582"/>
    </source>
</evidence>
<dbReference type="KEGG" id="haby:HLVA_01360"/>
<dbReference type="AlphaFoldDB" id="A0AAU9DE21"/>
<dbReference type="InterPro" id="IPR027417">
    <property type="entry name" value="P-loop_NTPase"/>
</dbReference>
<keyword evidence="1" id="KW-0813">Transport</keyword>
<evidence type="ECO:0000256" key="1">
    <source>
        <dbReference type="ARBA" id="ARBA00022448"/>
    </source>
</evidence>
<dbReference type="RefSeq" id="WP_307904519.1">
    <property type="nucleotide sequence ID" value="NZ_AP027059.1"/>
</dbReference>
<dbReference type="InterPro" id="IPR003439">
    <property type="entry name" value="ABC_transporter-like_ATP-bd"/>
</dbReference>
<dbReference type="EMBL" id="AP027059">
    <property type="protein sequence ID" value="BDU49567.1"/>
    <property type="molecule type" value="Genomic_DNA"/>
</dbReference>
<reference evidence="5 6" key="1">
    <citation type="submission" date="2022-11" db="EMBL/GenBank/DDBJ databases">
        <title>Haliovirga abyssi gen. nov., sp. nov., a mesophilic fermentative bacterium isolated from the Iheya North hydrothermal field and the proposal of Haliovirgaceae fam. nov.</title>
        <authorList>
            <person name="Miyazaki U."/>
            <person name="Tame A."/>
            <person name="Miyazaki J."/>
            <person name="Takai K."/>
            <person name="Sawayama S."/>
            <person name="Kitajima M."/>
            <person name="Okamoto A."/>
            <person name="Nakagawa S."/>
        </authorList>
    </citation>
    <scope>NUCLEOTIDE SEQUENCE [LARGE SCALE GENOMIC DNA]</scope>
    <source>
        <strain evidence="5 6">IC12</strain>
    </source>
</reference>
<sequence length="302" mass="34902">MIGTRDIIEIKNISKNYKEIDIFKRLKGHKSKIGINNISLNVKEGEIFSIIGLNGSGKTTLMKCMLGLLKPDFGEIKVFGKSKLKRKDYYNIGYLPEISYYPKEVRLKDLINYYAELYNMDRLNRNKIIDEIFEILKLKGREKDKLENFSKGMVQKVGIAQAIMNEPKLLFLDEPMSGLDPLGRKLVMDIIKKMKSKGTTIILNTHILSDVEKLSDRIVILDSGELKSVVDFKNYMQIKSKYQIKITKPYKNFVRLGSFYVKNVIETELDEIIGDLILRGVKIVDIEKLNVSLERYFIEQIS</sequence>
<keyword evidence="3 5" id="KW-0067">ATP-binding</keyword>
<evidence type="ECO:0000313" key="5">
    <source>
        <dbReference type="EMBL" id="BDU49567.1"/>
    </source>
</evidence>
<keyword evidence="6" id="KW-1185">Reference proteome</keyword>
<protein>
    <submittedName>
        <fullName evidence="5">ABC transporter ATP-binding protein</fullName>
    </submittedName>
</protein>
<dbReference type="GO" id="GO:0016887">
    <property type="term" value="F:ATP hydrolysis activity"/>
    <property type="evidence" value="ECO:0007669"/>
    <property type="project" value="InterPro"/>
</dbReference>
<dbReference type="Pfam" id="PF00005">
    <property type="entry name" value="ABC_tran"/>
    <property type="match status" value="1"/>
</dbReference>
<organism evidence="5 6">
    <name type="scientific">Haliovirga abyssi</name>
    <dbReference type="NCBI Taxonomy" id="2996794"/>
    <lineage>
        <taxon>Bacteria</taxon>
        <taxon>Fusobacteriati</taxon>
        <taxon>Fusobacteriota</taxon>
        <taxon>Fusobacteriia</taxon>
        <taxon>Fusobacteriales</taxon>
        <taxon>Haliovirgaceae</taxon>
        <taxon>Haliovirga</taxon>
    </lineage>
</organism>
<accession>A0AAU9DE21</accession>
<evidence type="ECO:0000259" key="4">
    <source>
        <dbReference type="PROSITE" id="PS50893"/>
    </source>
</evidence>
<dbReference type="GO" id="GO:0005524">
    <property type="term" value="F:ATP binding"/>
    <property type="evidence" value="ECO:0007669"/>
    <property type="project" value="UniProtKB-KW"/>
</dbReference>